<proteinExistence type="predicted"/>
<dbReference type="EMBL" id="QFFM01000033">
    <property type="protein sequence ID" value="PWG62665.1"/>
    <property type="molecule type" value="Genomic_DNA"/>
</dbReference>
<protein>
    <submittedName>
        <fullName evidence="1">Uncharacterized protein</fullName>
    </submittedName>
</protein>
<sequence>MGYNNMFGSRRQFIDNSTDDDTSTPSADLLHAAKDVTVKPEQKPLRFEGFGSTLPLLLERPSKYIQRMTGAARNMIQTADGSPAESRILFSPVVSLPFFVLDGSEKFANEDVLKYPLLHAPANHPLTDPEQLDVYVLTLITMYVTAGMLAEDYDGSVYTYGVEGEFEIADDVWAAAEEWSKDVAPIIREINLARIAQFASLAWEEEQPAFEMLEQAWGVNPDDWQPLADKMPENVDLLKHDYDIITNLPFEPYSELSSQYEQELKDKAEEAAAPMAESLI</sequence>
<dbReference type="Proteomes" id="UP000245876">
    <property type="component" value="Unassembled WGS sequence"/>
</dbReference>
<organism evidence="1 2">
    <name type="scientific">Bifidobacterium callitrichidarum</name>
    <dbReference type="NCBI Taxonomy" id="2052941"/>
    <lineage>
        <taxon>Bacteria</taxon>
        <taxon>Bacillati</taxon>
        <taxon>Actinomycetota</taxon>
        <taxon>Actinomycetes</taxon>
        <taxon>Bifidobacteriales</taxon>
        <taxon>Bifidobacteriaceae</taxon>
        <taxon>Bifidobacterium</taxon>
    </lineage>
</organism>
<reference evidence="1 2" key="1">
    <citation type="journal article" date="2018" name="Int. J. Syst. Evol. Microbiol.">
        <title>Bifidobacterium callitrichidarum sp. nov. from the faeces of the emperor tamarin (Saguinus imperator).</title>
        <authorList>
            <person name="Modesto M."/>
            <person name="Michelini S."/>
            <person name="Sansosti M.C."/>
            <person name="De Filippo C."/>
            <person name="Cavalieri D."/>
            <person name="Qvirist L."/>
            <person name="Andlid T."/>
            <person name="Spiezio C."/>
            <person name="Sandri C."/>
            <person name="Pascarelli S."/>
            <person name="Sgorbati B."/>
            <person name="Mattarelli P."/>
        </authorList>
    </citation>
    <scope>NUCLEOTIDE SEQUENCE [LARGE SCALE GENOMIC DNA]</scope>
    <source>
        <strain evidence="1 2">TRI 5</strain>
    </source>
</reference>
<evidence type="ECO:0000313" key="2">
    <source>
        <dbReference type="Proteomes" id="UP000245876"/>
    </source>
</evidence>
<evidence type="ECO:0000313" key="1">
    <source>
        <dbReference type="EMBL" id="PWG62665.1"/>
    </source>
</evidence>
<accession>A0A2U2N095</accession>
<dbReference type="RefSeq" id="WP_109058031.1">
    <property type="nucleotide sequence ID" value="NZ_QFFM01000033.1"/>
</dbReference>
<comment type="caution">
    <text evidence="1">The sequence shown here is derived from an EMBL/GenBank/DDBJ whole genome shotgun (WGS) entry which is preliminary data.</text>
</comment>
<dbReference type="AlphaFoldDB" id="A0A2U2N095"/>
<name>A0A2U2N095_9BIFI</name>
<gene>
    <name evidence="1" type="ORF">DF196_11950</name>
</gene>
<keyword evidence="2" id="KW-1185">Reference proteome</keyword>
<dbReference type="OrthoDB" id="9134227at2"/>